<dbReference type="PROSITE" id="PS51733">
    <property type="entry name" value="BPL_LPL_CATALYTIC"/>
    <property type="match status" value="1"/>
</dbReference>
<dbReference type="Pfam" id="PF03099">
    <property type="entry name" value="BPL_LplA_LipB"/>
    <property type="match status" value="1"/>
</dbReference>
<evidence type="ECO:0000313" key="3">
    <source>
        <dbReference type="EMBL" id="QDT61643.1"/>
    </source>
</evidence>
<dbReference type="InterPro" id="IPR004408">
    <property type="entry name" value="Biotin_CoA_COase_ligase"/>
</dbReference>
<reference evidence="3 4" key="1">
    <citation type="submission" date="2019-02" db="EMBL/GenBank/DDBJ databases">
        <title>Deep-cultivation of Planctomycetes and their phenomic and genomic characterization uncovers novel biology.</title>
        <authorList>
            <person name="Wiegand S."/>
            <person name="Jogler M."/>
            <person name="Boedeker C."/>
            <person name="Pinto D."/>
            <person name="Vollmers J."/>
            <person name="Rivas-Marin E."/>
            <person name="Kohn T."/>
            <person name="Peeters S.H."/>
            <person name="Heuer A."/>
            <person name="Rast P."/>
            <person name="Oberbeckmann S."/>
            <person name="Bunk B."/>
            <person name="Jeske O."/>
            <person name="Meyerdierks A."/>
            <person name="Storesund J.E."/>
            <person name="Kallscheuer N."/>
            <person name="Luecker S."/>
            <person name="Lage O.M."/>
            <person name="Pohl T."/>
            <person name="Merkel B.J."/>
            <person name="Hornburger P."/>
            <person name="Mueller R.-W."/>
            <person name="Bruemmer F."/>
            <person name="Labrenz M."/>
            <person name="Spormann A.M."/>
            <person name="Op den Camp H."/>
            <person name="Overmann J."/>
            <person name="Amann R."/>
            <person name="Jetten M.S.M."/>
            <person name="Mascher T."/>
            <person name="Medema M.H."/>
            <person name="Devos D.P."/>
            <person name="Kaster A.-K."/>
            <person name="Ovreas L."/>
            <person name="Rohde M."/>
            <person name="Galperin M.Y."/>
            <person name="Jogler C."/>
        </authorList>
    </citation>
    <scope>NUCLEOTIDE SEQUENCE [LARGE SCALE GENOMIC DNA]</scope>
    <source>
        <strain evidence="3 4">SV_7m_r</strain>
    </source>
</reference>
<dbReference type="InterPro" id="IPR004143">
    <property type="entry name" value="BPL_LPL_catalytic"/>
</dbReference>
<feature type="domain" description="BPL/LPL catalytic" evidence="2">
    <location>
        <begin position="55"/>
        <end position="240"/>
    </location>
</feature>
<organism evidence="3 4">
    <name type="scientific">Stieleria bergensis</name>
    <dbReference type="NCBI Taxonomy" id="2528025"/>
    <lineage>
        <taxon>Bacteria</taxon>
        <taxon>Pseudomonadati</taxon>
        <taxon>Planctomycetota</taxon>
        <taxon>Planctomycetia</taxon>
        <taxon>Pirellulales</taxon>
        <taxon>Pirellulaceae</taxon>
        <taxon>Stieleria</taxon>
    </lineage>
</organism>
<dbReference type="PANTHER" id="PTHR12835">
    <property type="entry name" value="BIOTIN PROTEIN LIGASE"/>
    <property type="match status" value="1"/>
</dbReference>
<dbReference type="SUPFAM" id="SSF55681">
    <property type="entry name" value="Class II aaRS and biotin synthetases"/>
    <property type="match status" value="1"/>
</dbReference>
<gene>
    <name evidence="3" type="primary">birA</name>
    <name evidence="3" type="ORF">SV7mr_41820</name>
</gene>
<dbReference type="InterPro" id="IPR008988">
    <property type="entry name" value="Transcriptional_repressor_C"/>
</dbReference>
<dbReference type="GO" id="GO:0005737">
    <property type="term" value="C:cytoplasm"/>
    <property type="evidence" value="ECO:0007669"/>
    <property type="project" value="TreeGrafter"/>
</dbReference>
<name>A0A517SZZ5_9BACT</name>
<dbReference type="AlphaFoldDB" id="A0A517SZZ5"/>
<evidence type="ECO:0000256" key="1">
    <source>
        <dbReference type="ARBA" id="ARBA00022598"/>
    </source>
</evidence>
<dbReference type="EC" id="6.3.4.15" evidence="3"/>
<proteinExistence type="predicted"/>
<evidence type="ECO:0000313" key="4">
    <source>
        <dbReference type="Proteomes" id="UP000315003"/>
    </source>
</evidence>
<dbReference type="InterPro" id="IPR045864">
    <property type="entry name" value="aa-tRNA-synth_II/BPL/LPL"/>
</dbReference>
<dbReference type="Gene3D" id="2.30.30.100">
    <property type="match status" value="1"/>
</dbReference>
<dbReference type="OrthoDB" id="9807064at2"/>
<dbReference type="EMBL" id="CP036272">
    <property type="protein sequence ID" value="QDT61643.1"/>
    <property type="molecule type" value="Genomic_DNA"/>
</dbReference>
<dbReference type="SUPFAM" id="SSF50037">
    <property type="entry name" value="C-terminal domain of transcriptional repressors"/>
    <property type="match status" value="1"/>
</dbReference>
<sequence length="305" mass="32321">MSALNPKIDQVGNVHQAMYQQIDQLLQHGLIASASYRSVTASTNSDAVADLQAFAQNAPTSWAEQPSLSAPSPVTLDEVLPRLYITDRQTGGRGRQGSSWDSSDDAVTFSLLIKLPSTPAIADLLSLAIGVAVARAIEFLCAPVRVKLKWPNDLCTLFGIDGSSVLQLCKLGGILIEANAAQLDCRVVGVGINLNEAPQIANPDALPALALAKLTGRALARHAAVAALIESTIEVLDELSEDPDSVLQQYRDRCALTGQQLSMQVGDQQIDGLCLGINHAGGLQLQTAGQVMSLRSGQVKKIRPQ</sequence>
<dbReference type="RefSeq" id="WP_145275842.1">
    <property type="nucleotide sequence ID" value="NZ_CP036272.1"/>
</dbReference>
<dbReference type="GO" id="GO:0004077">
    <property type="term" value="F:biotin--[biotin carboxyl-carrier protein] ligase activity"/>
    <property type="evidence" value="ECO:0007669"/>
    <property type="project" value="UniProtKB-EC"/>
</dbReference>
<dbReference type="Gene3D" id="3.30.930.10">
    <property type="entry name" value="Bira Bifunctional Protein, Domain 2"/>
    <property type="match status" value="1"/>
</dbReference>
<dbReference type="PANTHER" id="PTHR12835:SF5">
    <property type="entry name" value="BIOTIN--PROTEIN LIGASE"/>
    <property type="match status" value="1"/>
</dbReference>
<accession>A0A517SZZ5</accession>
<dbReference type="NCBIfam" id="TIGR00121">
    <property type="entry name" value="birA_ligase"/>
    <property type="match status" value="1"/>
</dbReference>
<dbReference type="Proteomes" id="UP000315003">
    <property type="component" value="Chromosome"/>
</dbReference>
<keyword evidence="4" id="KW-1185">Reference proteome</keyword>
<evidence type="ECO:0000259" key="2">
    <source>
        <dbReference type="PROSITE" id="PS51733"/>
    </source>
</evidence>
<keyword evidence="1 3" id="KW-0436">Ligase</keyword>
<protein>
    <submittedName>
        <fullName evidence="3">Bifunctional ligase/repressor BirA</fullName>
        <ecNumber evidence="3">6.3.4.15</ecNumber>
    </submittedName>
</protein>